<evidence type="ECO:0000256" key="1">
    <source>
        <dbReference type="SAM" id="MobiDB-lite"/>
    </source>
</evidence>
<feature type="region of interest" description="Disordered" evidence="1">
    <location>
        <begin position="184"/>
        <end position="226"/>
    </location>
</feature>
<evidence type="ECO:0000313" key="3">
    <source>
        <dbReference type="Proteomes" id="UP000693970"/>
    </source>
</evidence>
<organism evidence="2 3">
    <name type="scientific">Nitzschia inconspicua</name>
    <dbReference type="NCBI Taxonomy" id="303405"/>
    <lineage>
        <taxon>Eukaryota</taxon>
        <taxon>Sar</taxon>
        <taxon>Stramenopiles</taxon>
        <taxon>Ochrophyta</taxon>
        <taxon>Bacillariophyta</taxon>
        <taxon>Bacillariophyceae</taxon>
        <taxon>Bacillariophycidae</taxon>
        <taxon>Bacillariales</taxon>
        <taxon>Bacillariaceae</taxon>
        <taxon>Nitzschia</taxon>
    </lineage>
</organism>
<accession>A0A9K3Q0V8</accession>
<protein>
    <submittedName>
        <fullName evidence="2">Uncharacterized protein</fullName>
    </submittedName>
</protein>
<dbReference type="OrthoDB" id="48452at2759"/>
<dbReference type="AlphaFoldDB" id="A0A9K3Q0V8"/>
<reference evidence="2" key="1">
    <citation type="journal article" date="2021" name="Sci. Rep.">
        <title>Diploid genomic architecture of Nitzschia inconspicua, an elite biomass production diatom.</title>
        <authorList>
            <person name="Oliver A."/>
            <person name="Podell S."/>
            <person name="Pinowska A."/>
            <person name="Traller J.C."/>
            <person name="Smith S.R."/>
            <person name="McClure R."/>
            <person name="Beliaev A."/>
            <person name="Bohutskyi P."/>
            <person name="Hill E.A."/>
            <person name="Rabines A."/>
            <person name="Zheng H."/>
            <person name="Allen L.Z."/>
            <person name="Kuo A."/>
            <person name="Grigoriev I.V."/>
            <person name="Allen A.E."/>
            <person name="Hazlebeck D."/>
            <person name="Allen E.E."/>
        </authorList>
    </citation>
    <scope>NUCLEOTIDE SEQUENCE</scope>
    <source>
        <strain evidence="2">Hildebrandi</strain>
    </source>
</reference>
<gene>
    <name evidence="2" type="ORF">IV203_029356</name>
</gene>
<comment type="caution">
    <text evidence="2">The sequence shown here is derived from an EMBL/GenBank/DDBJ whole genome shotgun (WGS) entry which is preliminary data.</text>
</comment>
<dbReference type="EMBL" id="JAGRRH010000007">
    <property type="protein sequence ID" value="KAG7366686.1"/>
    <property type="molecule type" value="Genomic_DNA"/>
</dbReference>
<keyword evidence="3" id="KW-1185">Reference proteome</keyword>
<name>A0A9K3Q0V8_9STRA</name>
<sequence length="781" mass="86090">MSNSPDSNKDVEPRFFLRQFAAEIAAALREQDEKESNQLSLSQSDTVYELYRALVFDEPLLDSIPNLPVAASALSRQLLDANNSDYALSNRLVNGILYVCQRQSSSSSNQPMSQSAVVAMSKLAFTCLIDVPFHCCLVAQENKTNNGITSRLGKYLGSYQGHCVPTREEENSSLLIGNSDNVINETTVSPSGVPPPREEQLPDVTRNEGDQTISDGRDDIDKETSTCSDDHNIAVAAIHQEEIWAAQSDPSDYDFDEGLPPSTMSNNDAMFQQFFGPSSAQSDDWLDPKVLSTPKSPWTINEARNAIGSLLQLASFTILEPFFSDCAETEMSQYTNKLTQLALMLLQPRSSLESDCKSLLAASRTMSDTALLAPLWILRDAASHCDDTTTAARKRQQSGVSAYLQTLQTLLAMDQVHVDNITKQGSTPAAELCVASIVGLSALSAWCTMVVDQSKAIASISVETVVDGMNDLTHILERKITNETYQQRLPTTLIPLLEILTGIHYDRVYDHLATVTENATAQPLLNSGFLGQMLALAIRPSQEGQLSPSHPLYHALWGLCITYPKIIGRYVFRYPGINDLIRSSFGMNSTSEANECVTCILWHSFAWMQTQDAIVATKVMWKSKSGSSTSAAASAPLNAEECQKVCHKAWAQLNQLVKSAIQSDTLEKEDCDRDAITEWKRLLVFARLPSLALTMKQLLDASILEDITTAFQNLPKEDSVVKEKPVKAKDDNGQVIEETNNDIHETNKPSQRNHIVAEARKVFKEYNLYFQGAALGSSKTD</sequence>
<proteinExistence type="predicted"/>
<feature type="compositionally biased region" description="Basic and acidic residues" evidence="1">
    <location>
        <begin position="196"/>
        <end position="226"/>
    </location>
</feature>
<dbReference type="Proteomes" id="UP000693970">
    <property type="component" value="Unassembled WGS sequence"/>
</dbReference>
<evidence type="ECO:0000313" key="2">
    <source>
        <dbReference type="EMBL" id="KAG7366686.1"/>
    </source>
</evidence>
<reference evidence="2" key="2">
    <citation type="submission" date="2021-04" db="EMBL/GenBank/DDBJ databases">
        <authorList>
            <person name="Podell S."/>
        </authorList>
    </citation>
    <scope>NUCLEOTIDE SEQUENCE</scope>
    <source>
        <strain evidence="2">Hildebrandi</strain>
    </source>
</reference>